<dbReference type="EMBL" id="QZEY01000002">
    <property type="protein sequence ID" value="RJL34548.1"/>
    <property type="molecule type" value="Genomic_DNA"/>
</dbReference>
<dbReference type="Proteomes" id="UP000265768">
    <property type="component" value="Unassembled WGS sequence"/>
</dbReference>
<name>A0A3A4B2X6_9ACTN</name>
<organism evidence="1 2">
    <name type="scientific">Bailinhaonella thermotolerans</name>
    <dbReference type="NCBI Taxonomy" id="1070861"/>
    <lineage>
        <taxon>Bacteria</taxon>
        <taxon>Bacillati</taxon>
        <taxon>Actinomycetota</taxon>
        <taxon>Actinomycetes</taxon>
        <taxon>Streptosporangiales</taxon>
        <taxon>Streptosporangiaceae</taxon>
        <taxon>Bailinhaonella</taxon>
    </lineage>
</organism>
<reference evidence="1 2" key="1">
    <citation type="submission" date="2018-09" db="EMBL/GenBank/DDBJ databases">
        <title>YIM 75507 draft genome.</title>
        <authorList>
            <person name="Tang S."/>
            <person name="Feng Y."/>
        </authorList>
    </citation>
    <scope>NUCLEOTIDE SEQUENCE [LARGE SCALE GENOMIC DNA]</scope>
    <source>
        <strain evidence="1 2">YIM 75507</strain>
    </source>
</reference>
<dbReference type="OrthoDB" id="3535601at2"/>
<sequence>MATLIDALTTDFETRWGFRVAGLSGGWFTDTECDGEAAPGSSVEADRDGLTFHVRSAPGAPVHVRIERWDAEPGPEHGDGWKPLWRGRMSLPTGRLGAGDDDLTDGGEALGTWLAFEPLDGPWNVEALGKRLTAVADEPGFPVQILAVSLYKVRIWP</sequence>
<protein>
    <submittedName>
        <fullName evidence="1">Uncharacterized protein</fullName>
    </submittedName>
</protein>
<comment type="caution">
    <text evidence="1">The sequence shown here is derived from an EMBL/GenBank/DDBJ whole genome shotgun (WGS) entry which is preliminary data.</text>
</comment>
<evidence type="ECO:0000313" key="2">
    <source>
        <dbReference type="Proteomes" id="UP000265768"/>
    </source>
</evidence>
<evidence type="ECO:0000313" key="1">
    <source>
        <dbReference type="EMBL" id="RJL34548.1"/>
    </source>
</evidence>
<gene>
    <name evidence="1" type="ORF">D5H75_09080</name>
</gene>
<proteinExistence type="predicted"/>
<dbReference type="AlphaFoldDB" id="A0A3A4B2X6"/>
<keyword evidence="2" id="KW-1185">Reference proteome</keyword>
<dbReference type="RefSeq" id="WP_119925850.1">
    <property type="nucleotide sequence ID" value="NZ_QZEY01000002.1"/>
</dbReference>
<accession>A0A3A4B2X6</accession>